<accession>A0A2N8ZM04</accession>
<evidence type="ECO:0000259" key="3">
    <source>
        <dbReference type="PROSITE" id="PS51186"/>
    </source>
</evidence>
<evidence type="ECO:0000256" key="1">
    <source>
        <dbReference type="ARBA" id="ARBA00022679"/>
    </source>
</evidence>
<dbReference type="CDD" id="cd04301">
    <property type="entry name" value="NAT_SF"/>
    <property type="match status" value="1"/>
</dbReference>
<dbReference type="Pfam" id="PF00583">
    <property type="entry name" value="Acetyltransf_1"/>
    <property type="match status" value="1"/>
</dbReference>
<evidence type="ECO:0000313" key="4">
    <source>
        <dbReference type="EMBL" id="SON52930.1"/>
    </source>
</evidence>
<dbReference type="Gene3D" id="3.40.630.30">
    <property type="match status" value="1"/>
</dbReference>
<dbReference type="AlphaFoldDB" id="A0A2N8ZM04"/>
<evidence type="ECO:0000256" key="2">
    <source>
        <dbReference type="ARBA" id="ARBA00023315"/>
    </source>
</evidence>
<dbReference type="InterPro" id="IPR016181">
    <property type="entry name" value="Acyl_CoA_acyltransferase"/>
</dbReference>
<dbReference type="PANTHER" id="PTHR43877">
    <property type="entry name" value="AMINOALKYLPHOSPHONATE N-ACETYLTRANSFERASE-RELATED-RELATED"/>
    <property type="match status" value="1"/>
</dbReference>
<gene>
    <name evidence="4" type="ORF">VTAP4600_B1319</name>
</gene>
<dbReference type="PANTHER" id="PTHR43877:SF2">
    <property type="entry name" value="AMINOALKYLPHOSPHONATE N-ACETYLTRANSFERASE-RELATED"/>
    <property type="match status" value="1"/>
</dbReference>
<dbReference type="EMBL" id="LT960612">
    <property type="protein sequence ID" value="SON52930.1"/>
    <property type="molecule type" value="Genomic_DNA"/>
</dbReference>
<organism evidence="4 5">
    <name type="scientific">Vibrio tapetis subsp. tapetis</name>
    <dbReference type="NCBI Taxonomy" id="1671868"/>
    <lineage>
        <taxon>Bacteria</taxon>
        <taxon>Pseudomonadati</taxon>
        <taxon>Pseudomonadota</taxon>
        <taxon>Gammaproteobacteria</taxon>
        <taxon>Vibrionales</taxon>
        <taxon>Vibrionaceae</taxon>
        <taxon>Vibrio</taxon>
    </lineage>
</organism>
<dbReference type="InterPro" id="IPR000182">
    <property type="entry name" value="GNAT_dom"/>
</dbReference>
<reference evidence="4 5" key="1">
    <citation type="submission" date="2017-10" db="EMBL/GenBank/DDBJ databases">
        <authorList>
            <person name="Banno H."/>
            <person name="Chua N.-H."/>
        </authorList>
    </citation>
    <scope>NUCLEOTIDE SEQUENCE [LARGE SCALE GENOMIC DNA]</scope>
    <source>
        <strain evidence="4">Vibrio tapetis CECT4600</strain>
    </source>
</reference>
<feature type="domain" description="N-acetyltransferase" evidence="3">
    <location>
        <begin position="1"/>
        <end position="142"/>
    </location>
</feature>
<sequence length="142" mass="15957">MKIREFEIRDTETIVALWTQCGLVKPWNNPYKDITTKLAQGADLFLVAEVDSNIVASVMGGYEGHRGWANYLVVEPSKQGKGYGQQLMGELELRLKEKGCPKINLQVRSSNKKVIEFYLNQGFQVDDSVSLGKRLDGVSYQA</sequence>
<dbReference type="InterPro" id="IPR050832">
    <property type="entry name" value="Bact_Acetyltransf"/>
</dbReference>
<proteinExistence type="predicted"/>
<dbReference type="Proteomes" id="UP000235828">
    <property type="component" value="Chromosome B"/>
</dbReference>
<dbReference type="SUPFAM" id="SSF55729">
    <property type="entry name" value="Acyl-CoA N-acyltransferases (Nat)"/>
    <property type="match status" value="1"/>
</dbReference>
<keyword evidence="5" id="KW-1185">Reference proteome</keyword>
<dbReference type="OrthoDB" id="1821130at2"/>
<dbReference type="NCBIfam" id="NF002959">
    <property type="entry name" value="PRK03624.1"/>
    <property type="match status" value="1"/>
</dbReference>
<evidence type="ECO:0000313" key="5">
    <source>
        <dbReference type="Proteomes" id="UP000235828"/>
    </source>
</evidence>
<dbReference type="KEGG" id="vta:B1319"/>
<dbReference type="GO" id="GO:0016747">
    <property type="term" value="F:acyltransferase activity, transferring groups other than amino-acyl groups"/>
    <property type="evidence" value="ECO:0007669"/>
    <property type="project" value="InterPro"/>
</dbReference>
<name>A0A2N8ZM04_9VIBR</name>
<dbReference type="EC" id="2.3.1.-" evidence="4"/>
<keyword evidence="1 4" id="KW-0808">Transferase</keyword>
<dbReference type="PROSITE" id="PS51186">
    <property type="entry name" value="GNAT"/>
    <property type="match status" value="1"/>
</dbReference>
<dbReference type="RefSeq" id="WP_102525058.1">
    <property type="nucleotide sequence ID" value="NZ_LT960612.1"/>
</dbReference>
<keyword evidence="2 4" id="KW-0012">Acyltransferase</keyword>
<protein>
    <submittedName>
        <fullName evidence="4">Putative enzyme</fullName>
        <ecNumber evidence="4">2.3.1.-</ecNumber>
    </submittedName>
</protein>